<organism evidence="2 3">
    <name type="scientific">Phaeocystidibacter luteus</name>
    <dbReference type="NCBI Taxonomy" id="911197"/>
    <lineage>
        <taxon>Bacteria</taxon>
        <taxon>Pseudomonadati</taxon>
        <taxon>Bacteroidota</taxon>
        <taxon>Flavobacteriia</taxon>
        <taxon>Flavobacteriales</taxon>
        <taxon>Phaeocystidibacteraceae</taxon>
        <taxon>Phaeocystidibacter</taxon>
    </lineage>
</organism>
<dbReference type="RefSeq" id="WP_151666518.1">
    <property type="nucleotide sequence ID" value="NZ_WBVO01000002.1"/>
</dbReference>
<dbReference type="AlphaFoldDB" id="A0A6N6RJM5"/>
<reference evidence="2 3" key="1">
    <citation type="submission" date="2019-09" db="EMBL/GenBank/DDBJ databases">
        <title>Genomes of family Cryomorphaceae.</title>
        <authorList>
            <person name="Bowman J.P."/>
        </authorList>
    </citation>
    <scope>NUCLEOTIDE SEQUENCE [LARGE SCALE GENOMIC DNA]</scope>
    <source>
        <strain evidence="2 3">LMG 25704</strain>
    </source>
</reference>
<dbReference type="Pfam" id="PF14391">
    <property type="entry name" value="DUF4421"/>
    <property type="match status" value="1"/>
</dbReference>
<evidence type="ECO:0000313" key="3">
    <source>
        <dbReference type="Proteomes" id="UP000468650"/>
    </source>
</evidence>
<name>A0A6N6RJM5_9FLAO</name>
<dbReference type="OrthoDB" id="669053at2"/>
<keyword evidence="1" id="KW-0732">Signal</keyword>
<dbReference type="Proteomes" id="UP000468650">
    <property type="component" value="Unassembled WGS sequence"/>
</dbReference>
<gene>
    <name evidence="2" type="ORF">F8C67_03975</name>
</gene>
<dbReference type="EMBL" id="WBVO01000002">
    <property type="protein sequence ID" value="KAB2813850.1"/>
    <property type="molecule type" value="Genomic_DNA"/>
</dbReference>
<proteinExistence type="predicted"/>
<evidence type="ECO:0000256" key="1">
    <source>
        <dbReference type="SAM" id="SignalP"/>
    </source>
</evidence>
<keyword evidence="3" id="KW-1185">Reference proteome</keyword>
<sequence>MRKGIFIALFLLSTMLFAQRENITSFRDNLVVTSVLNTKSERFDFTNSIGQTLEYSTAPITGFGFGIDYKWLTFEYTKRLNSANTDGLYGHTENFGIGFGFTMPKWYFRNFLESYDGYHLTTPDLLQFGYLDSAGSYPYRPDISTFRYFASFYWVFNNENYSSMASLWQLERQEKSAGSWVAGATFGISAVIGDSSFVPQAQEENFDRIKDVRGVGATVFTLNGGYQYTFVLSNSKKWFIHLGLTPGIGTIWASSLDQVTDEVTSYDSNLAFSSEGRFVVGYNGDKWYFGYSAISYSTSDLSSDLNPLANHNVYNRFYLGYRFTLPKKVTNALEKVGL</sequence>
<feature type="signal peptide" evidence="1">
    <location>
        <begin position="1"/>
        <end position="18"/>
    </location>
</feature>
<comment type="caution">
    <text evidence="2">The sequence shown here is derived from an EMBL/GenBank/DDBJ whole genome shotgun (WGS) entry which is preliminary data.</text>
</comment>
<evidence type="ECO:0000313" key="2">
    <source>
        <dbReference type="EMBL" id="KAB2813850.1"/>
    </source>
</evidence>
<protein>
    <submittedName>
        <fullName evidence="2">DUF4421 domain-containing protein</fullName>
    </submittedName>
</protein>
<dbReference type="InterPro" id="IPR025535">
    <property type="entry name" value="DUF4421"/>
</dbReference>
<accession>A0A6N6RJM5</accession>
<feature type="chain" id="PRO_5026718729" evidence="1">
    <location>
        <begin position="19"/>
        <end position="338"/>
    </location>
</feature>